<gene>
    <name evidence="4" type="ORF">VLK81_05095</name>
</gene>
<evidence type="ECO:0000256" key="1">
    <source>
        <dbReference type="ARBA" id="ARBA00008814"/>
    </source>
</evidence>
<feature type="domain" description="Fe/B12 periplasmic-binding" evidence="3">
    <location>
        <begin position="72"/>
        <end position="323"/>
    </location>
</feature>
<protein>
    <submittedName>
        <fullName evidence="4">ABC transporter substrate-binding protein</fullName>
    </submittedName>
</protein>
<dbReference type="PROSITE" id="PS50983">
    <property type="entry name" value="FE_B12_PBP"/>
    <property type="match status" value="1"/>
</dbReference>
<evidence type="ECO:0000259" key="3">
    <source>
        <dbReference type="PROSITE" id="PS50983"/>
    </source>
</evidence>
<accession>A0AAW9MYA7</accession>
<comment type="similarity">
    <text evidence="1">Belongs to the bacterial solute-binding protein 8 family.</text>
</comment>
<feature type="signal peptide" evidence="2">
    <location>
        <begin position="1"/>
        <end position="22"/>
    </location>
</feature>
<dbReference type="Pfam" id="PF01497">
    <property type="entry name" value="Peripla_BP_2"/>
    <property type="match status" value="1"/>
</dbReference>
<dbReference type="Proteomes" id="UP001357733">
    <property type="component" value="Unassembled WGS sequence"/>
</dbReference>
<dbReference type="InterPro" id="IPR050902">
    <property type="entry name" value="ABC_Transporter_SBP"/>
</dbReference>
<keyword evidence="2" id="KW-0732">Signal</keyword>
<organism evidence="4 5">
    <name type="scientific">Citroniella saccharovorans</name>
    <dbReference type="NCBI Taxonomy" id="2053367"/>
    <lineage>
        <taxon>Bacteria</taxon>
        <taxon>Bacillati</taxon>
        <taxon>Bacillota</taxon>
        <taxon>Tissierellia</taxon>
        <taxon>Tissierellales</taxon>
        <taxon>Peptoniphilaceae</taxon>
        <taxon>Citroniella</taxon>
    </lineage>
</organism>
<reference evidence="4 5" key="1">
    <citation type="submission" date="2024-01" db="EMBL/GenBank/DDBJ databases">
        <title>Complete genome sequence of Citroniella saccharovorans strain M6.X9, isolated from human fecal sample.</title>
        <authorList>
            <person name="Cheng G."/>
            <person name="Westerholm M."/>
            <person name="Schnurer A."/>
        </authorList>
    </citation>
    <scope>NUCLEOTIDE SEQUENCE [LARGE SCALE GENOMIC DNA]</scope>
    <source>
        <strain evidence="4 5">DSM 29873</strain>
    </source>
</reference>
<dbReference type="AlphaFoldDB" id="A0AAW9MYA7"/>
<proteinExistence type="inferred from homology"/>
<sequence length="323" mass="36529">MKKRILSLFLAFALAFSFTACDKNNNNNETKQETENKTDENCKSLETENTVYPLNIKDMLGNEISFSQKPEKIVVLNPDSAEIVNELKGAKDIVAIGQYVDYPEEILEKPKLQTGDELNAEEIIKLNPDVIFVSDMAQTAEQFKTIKDAGISVVTFNAKDLNGVYEEIDLIGKILDKNKEAKDLIGSMKYVFDEIAKDKEANKGKSIYFEVSPLEYGLWSAGKGTFMQEAADMLGLKNIFDDVEGWKEISEEEVIKRNPDYIMTITMYSGSGDKPEEEIMKRTGWEEISAVKNKKILNLQNNELSRPSPRLKEGFKLLSDFVK</sequence>
<dbReference type="PANTHER" id="PTHR30535:SF34">
    <property type="entry name" value="MOLYBDATE-BINDING PROTEIN MOLA"/>
    <property type="match status" value="1"/>
</dbReference>
<dbReference type="EMBL" id="JAYKOT010000003">
    <property type="protein sequence ID" value="MEB3429395.1"/>
    <property type="molecule type" value="Genomic_DNA"/>
</dbReference>
<evidence type="ECO:0000256" key="2">
    <source>
        <dbReference type="SAM" id="SignalP"/>
    </source>
</evidence>
<dbReference type="RefSeq" id="WP_324619587.1">
    <property type="nucleotide sequence ID" value="NZ_JAYKOT010000003.1"/>
</dbReference>
<evidence type="ECO:0000313" key="5">
    <source>
        <dbReference type="Proteomes" id="UP001357733"/>
    </source>
</evidence>
<dbReference type="PANTHER" id="PTHR30535">
    <property type="entry name" value="VITAMIN B12-BINDING PROTEIN"/>
    <property type="match status" value="1"/>
</dbReference>
<dbReference type="PROSITE" id="PS51257">
    <property type="entry name" value="PROKAR_LIPOPROTEIN"/>
    <property type="match status" value="1"/>
</dbReference>
<dbReference type="GO" id="GO:0071281">
    <property type="term" value="P:cellular response to iron ion"/>
    <property type="evidence" value="ECO:0007669"/>
    <property type="project" value="TreeGrafter"/>
</dbReference>
<evidence type="ECO:0000313" key="4">
    <source>
        <dbReference type="EMBL" id="MEB3429395.1"/>
    </source>
</evidence>
<keyword evidence="5" id="KW-1185">Reference proteome</keyword>
<feature type="chain" id="PRO_5043925625" evidence="2">
    <location>
        <begin position="23"/>
        <end position="323"/>
    </location>
</feature>
<dbReference type="CDD" id="cd01143">
    <property type="entry name" value="YvrC"/>
    <property type="match status" value="1"/>
</dbReference>
<dbReference type="InterPro" id="IPR002491">
    <property type="entry name" value="ABC_transptr_periplasmic_BD"/>
</dbReference>
<dbReference type="SUPFAM" id="SSF53807">
    <property type="entry name" value="Helical backbone' metal receptor"/>
    <property type="match status" value="1"/>
</dbReference>
<name>A0AAW9MYA7_9FIRM</name>
<dbReference type="Gene3D" id="3.40.50.1980">
    <property type="entry name" value="Nitrogenase molybdenum iron protein domain"/>
    <property type="match status" value="2"/>
</dbReference>
<comment type="caution">
    <text evidence="4">The sequence shown here is derived from an EMBL/GenBank/DDBJ whole genome shotgun (WGS) entry which is preliminary data.</text>
</comment>